<evidence type="ECO:0000256" key="1">
    <source>
        <dbReference type="ARBA" id="ARBA00008791"/>
    </source>
</evidence>
<name>A0A1H3MSY9_9RHOB</name>
<dbReference type="STRING" id="321339.SAMN05444340_11855"/>
<dbReference type="PANTHER" id="PTHR46268">
    <property type="entry name" value="STRESS RESPONSE PROTEIN NHAX"/>
    <property type="match status" value="1"/>
</dbReference>
<dbReference type="OrthoDB" id="9804721at2"/>
<comment type="similarity">
    <text evidence="1">Belongs to the universal stress protein A family.</text>
</comment>
<dbReference type="CDD" id="cd00293">
    <property type="entry name" value="USP-like"/>
    <property type="match status" value="1"/>
</dbReference>
<accession>A0A1H3MSY9</accession>
<feature type="domain" description="UspA" evidence="2">
    <location>
        <begin position="213"/>
        <end position="267"/>
    </location>
</feature>
<dbReference type="Pfam" id="PF00582">
    <property type="entry name" value="Usp"/>
    <property type="match status" value="1"/>
</dbReference>
<reference evidence="3 4" key="1">
    <citation type="submission" date="2016-10" db="EMBL/GenBank/DDBJ databases">
        <authorList>
            <person name="de Groot N.N."/>
        </authorList>
    </citation>
    <scope>NUCLEOTIDE SEQUENCE [LARGE SCALE GENOMIC DNA]</scope>
    <source>
        <strain evidence="3 4">DSM 26880</strain>
    </source>
</reference>
<dbReference type="SUPFAM" id="SSF52402">
    <property type="entry name" value="Adenine nucleotide alpha hydrolases-like"/>
    <property type="match status" value="2"/>
</dbReference>
<gene>
    <name evidence="3" type="ORF">SAMN05444340_11855</name>
</gene>
<dbReference type="PANTHER" id="PTHR46268:SF15">
    <property type="entry name" value="UNIVERSAL STRESS PROTEIN HP_0031"/>
    <property type="match status" value="1"/>
</dbReference>
<organism evidence="3 4">
    <name type="scientific">Citreimonas salinaria</name>
    <dbReference type="NCBI Taxonomy" id="321339"/>
    <lineage>
        <taxon>Bacteria</taxon>
        <taxon>Pseudomonadati</taxon>
        <taxon>Pseudomonadota</taxon>
        <taxon>Alphaproteobacteria</taxon>
        <taxon>Rhodobacterales</taxon>
        <taxon>Roseobacteraceae</taxon>
        <taxon>Citreimonas</taxon>
    </lineage>
</organism>
<proteinExistence type="inferred from homology"/>
<dbReference type="PRINTS" id="PR01438">
    <property type="entry name" value="UNVRSLSTRESS"/>
</dbReference>
<evidence type="ECO:0000259" key="2">
    <source>
        <dbReference type="Pfam" id="PF00582"/>
    </source>
</evidence>
<dbReference type="InterPro" id="IPR006016">
    <property type="entry name" value="UspA"/>
</dbReference>
<dbReference type="Gene3D" id="3.40.50.12370">
    <property type="match status" value="1"/>
</dbReference>
<dbReference type="InterPro" id="IPR006015">
    <property type="entry name" value="Universal_stress_UspA"/>
</dbReference>
<dbReference type="Proteomes" id="UP000199286">
    <property type="component" value="Unassembled WGS sequence"/>
</dbReference>
<dbReference type="AlphaFoldDB" id="A0A1H3MSY9"/>
<protein>
    <submittedName>
        <fullName evidence="3">Nucleotide-binding universal stress protein, UspA family</fullName>
    </submittedName>
</protein>
<evidence type="ECO:0000313" key="4">
    <source>
        <dbReference type="Proteomes" id="UP000199286"/>
    </source>
</evidence>
<sequence>MSYRTLSTISMDGSPDAVEAAIACARLWSAHLDVTCTAQCRIEPGIMFAPEVGVVDEAMVHEAMETLEAAEERMRQRLAGESFGWSVRTDVIRSIDTLRRIASDQRYSDLVVLSAPGEDPAAQEMLETVLHNTRVPVLVVPEGVEPRFDRIVVAWDESDVALAAARAALPLLTRAGSVGIVTVDPERDTSGHDLAVMLDRAGITAPVTAVASSGRGIPKALAAHARDVDAQLVVMGAYGHRRLRDMILGGVSRTMLRDTAVPLLVAR</sequence>
<keyword evidence="4" id="KW-1185">Reference proteome</keyword>
<dbReference type="EMBL" id="FNPF01000018">
    <property type="protein sequence ID" value="SDY79614.1"/>
    <property type="molecule type" value="Genomic_DNA"/>
</dbReference>
<evidence type="ECO:0000313" key="3">
    <source>
        <dbReference type="EMBL" id="SDY79614.1"/>
    </source>
</evidence>
<dbReference type="RefSeq" id="WP_143042332.1">
    <property type="nucleotide sequence ID" value="NZ_FNPF01000018.1"/>
</dbReference>